<comment type="similarity">
    <text evidence="1">Belongs to the sigma-70 factor family. ECF subfamily.</text>
</comment>
<dbReference type="NCBIfam" id="TIGR02937">
    <property type="entry name" value="sigma70-ECF"/>
    <property type="match status" value="1"/>
</dbReference>
<feature type="domain" description="RNA polymerase sigma factor 70 region 4 type 2" evidence="7">
    <location>
        <begin position="122"/>
        <end position="171"/>
    </location>
</feature>
<evidence type="ECO:0000256" key="3">
    <source>
        <dbReference type="ARBA" id="ARBA00023082"/>
    </source>
</evidence>
<dbReference type="RefSeq" id="WP_386448049.1">
    <property type="nucleotide sequence ID" value="NZ_JBHSFH010000007.1"/>
</dbReference>
<dbReference type="Gene3D" id="1.10.1740.10">
    <property type="match status" value="1"/>
</dbReference>
<reference evidence="9" key="1">
    <citation type="journal article" date="2019" name="Int. J. Syst. Evol. Microbiol.">
        <title>The Global Catalogue of Microorganisms (GCM) 10K type strain sequencing project: providing services to taxonomists for standard genome sequencing and annotation.</title>
        <authorList>
            <consortium name="The Broad Institute Genomics Platform"/>
            <consortium name="The Broad Institute Genome Sequencing Center for Infectious Disease"/>
            <person name="Wu L."/>
            <person name="Ma J."/>
        </authorList>
    </citation>
    <scope>NUCLEOTIDE SEQUENCE [LARGE SCALE GENOMIC DNA]</scope>
    <source>
        <strain evidence="9">CGMCC 4.7357</strain>
    </source>
</reference>
<gene>
    <name evidence="8" type="ORF">ACFPA8_14600</name>
</gene>
<dbReference type="InterPro" id="IPR039425">
    <property type="entry name" value="RNA_pol_sigma-70-like"/>
</dbReference>
<dbReference type="SUPFAM" id="SSF88946">
    <property type="entry name" value="Sigma2 domain of RNA polymerase sigma factors"/>
    <property type="match status" value="1"/>
</dbReference>
<dbReference type="InterPro" id="IPR007627">
    <property type="entry name" value="RNA_pol_sigma70_r2"/>
</dbReference>
<dbReference type="EMBL" id="JBHSFH010000007">
    <property type="protein sequence ID" value="MFC4495363.1"/>
    <property type="molecule type" value="Genomic_DNA"/>
</dbReference>
<dbReference type="InterPro" id="IPR013325">
    <property type="entry name" value="RNA_pol_sigma_r2"/>
</dbReference>
<dbReference type="Gene3D" id="1.10.10.10">
    <property type="entry name" value="Winged helix-like DNA-binding domain superfamily/Winged helix DNA-binding domain"/>
    <property type="match status" value="1"/>
</dbReference>
<dbReference type="SUPFAM" id="SSF88659">
    <property type="entry name" value="Sigma3 and sigma4 domains of RNA polymerase sigma factors"/>
    <property type="match status" value="1"/>
</dbReference>
<keyword evidence="9" id="KW-1185">Reference proteome</keyword>
<evidence type="ECO:0000259" key="7">
    <source>
        <dbReference type="Pfam" id="PF08281"/>
    </source>
</evidence>
<keyword evidence="4" id="KW-0238">DNA-binding</keyword>
<name>A0ABV9A9U4_9ACTN</name>
<protein>
    <submittedName>
        <fullName evidence="8">RNA polymerase sigma factor</fullName>
    </submittedName>
</protein>
<sequence length="185" mass="21133">MRQQRGSRTGVLPMTELPADFRAFHQLYRGRYIQWAELYLRSRAEAEDAVDDAFEQLYMAWPAVLQQKHPNAYAWKVVKNRTIDHARARGRRPTVVDTAAFEADAVRFAIDPIGELEEVLPIYQAIETLPCRQHDVIVLYCLGYSAKDVADLLGITEAGVRSTARFARRRLQEALEAETTGGKRR</sequence>
<dbReference type="Pfam" id="PF04542">
    <property type="entry name" value="Sigma70_r2"/>
    <property type="match status" value="1"/>
</dbReference>
<evidence type="ECO:0000313" key="8">
    <source>
        <dbReference type="EMBL" id="MFC4495363.1"/>
    </source>
</evidence>
<dbReference type="Proteomes" id="UP001595997">
    <property type="component" value="Unassembled WGS sequence"/>
</dbReference>
<evidence type="ECO:0000256" key="4">
    <source>
        <dbReference type="ARBA" id="ARBA00023125"/>
    </source>
</evidence>
<comment type="caution">
    <text evidence="8">The sequence shown here is derived from an EMBL/GenBank/DDBJ whole genome shotgun (WGS) entry which is preliminary data.</text>
</comment>
<proteinExistence type="inferred from homology"/>
<evidence type="ECO:0000313" key="9">
    <source>
        <dbReference type="Proteomes" id="UP001595997"/>
    </source>
</evidence>
<evidence type="ECO:0000256" key="2">
    <source>
        <dbReference type="ARBA" id="ARBA00023015"/>
    </source>
</evidence>
<dbReference type="InterPro" id="IPR036388">
    <property type="entry name" value="WH-like_DNA-bd_sf"/>
</dbReference>
<dbReference type="Pfam" id="PF08281">
    <property type="entry name" value="Sigma70_r4_2"/>
    <property type="match status" value="1"/>
</dbReference>
<evidence type="ECO:0000259" key="6">
    <source>
        <dbReference type="Pfam" id="PF04542"/>
    </source>
</evidence>
<dbReference type="PANTHER" id="PTHR43133:SF8">
    <property type="entry name" value="RNA POLYMERASE SIGMA FACTOR HI_1459-RELATED"/>
    <property type="match status" value="1"/>
</dbReference>
<dbReference type="PANTHER" id="PTHR43133">
    <property type="entry name" value="RNA POLYMERASE ECF-TYPE SIGMA FACTO"/>
    <property type="match status" value="1"/>
</dbReference>
<accession>A0ABV9A9U4</accession>
<evidence type="ECO:0000256" key="1">
    <source>
        <dbReference type="ARBA" id="ARBA00010641"/>
    </source>
</evidence>
<feature type="domain" description="RNA polymerase sigma-70 region 2" evidence="6">
    <location>
        <begin position="27"/>
        <end position="92"/>
    </location>
</feature>
<dbReference type="InterPro" id="IPR013249">
    <property type="entry name" value="RNA_pol_sigma70_r4_t2"/>
</dbReference>
<dbReference type="InterPro" id="IPR013324">
    <property type="entry name" value="RNA_pol_sigma_r3/r4-like"/>
</dbReference>
<dbReference type="InterPro" id="IPR014284">
    <property type="entry name" value="RNA_pol_sigma-70_dom"/>
</dbReference>
<keyword evidence="2" id="KW-0805">Transcription regulation</keyword>
<evidence type="ECO:0000256" key="5">
    <source>
        <dbReference type="ARBA" id="ARBA00023163"/>
    </source>
</evidence>
<keyword evidence="3" id="KW-0731">Sigma factor</keyword>
<keyword evidence="5" id="KW-0804">Transcription</keyword>
<organism evidence="8 9">
    <name type="scientific">Streptomyces ovatisporus</name>
    <dbReference type="NCBI Taxonomy" id="1128682"/>
    <lineage>
        <taxon>Bacteria</taxon>
        <taxon>Bacillati</taxon>
        <taxon>Actinomycetota</taxon>
        <taxon>Actinomycetes</taxon>
        <taxon>Kitasatosporales</taxon>
        <taxon>Streptomycetaceae</taxon>
        <taxon>Streptomyces</taxon>
    </lineage>
</organism>